<dbReference type="InterPro" id="IPR001387">
    <property type="entry name" value="Cro/C1-type_HTH"/>
</dbReference>
<dbReference type="EMBL" id="BMLW01000001">
    <property type="protein sequence ID" value="GGP06819.1"/>
    <property type="molecule type" value="Genomic_DNA"/>
</dbReference>
<gene>
    <name evidence="2" type="ORF">GCM10011346_00010</name>
</gene>
<dbReference type="SUPFAM" id="SSF47413">
    <property type="entry name" value="lambda repressor-like DNA-binding domains"/>
    <property type="match status" value="1"/>
</dbReference>
<dbReference type="InterPro" id="IPR010982">
    <property type="entry name" value="Lambda_DNA-bd_dom_sf"/>
</dbReference>
<proteinExistence type="predicted"/>
<keyword evidence="3" id="KW-1185">Reference proteome</keyword>
<dbReference type="PROSITE" id="PS50943">
    <property type="entry name" value="HTH_CROC1"/>
    <property type="match status" value="1"/>
</dbReference>
<dbReference type="Gene3D" id="1.10.260.40">
    <property type="entry name" value="lambda repressor-like DNA-binding domains"/>
    <property type="match status" value="1"/>
</dbReference>
<evidence type="ECO:0000313" key="2">
    <source>
        <dbReference type="EMBL" id="GGP06819.1"/>
    </source>
</evidence>
<dbReference type="CDD" id="cd00093">
    <property type="entry name" value="HTH_XRE"/>
    <property type="match status" value="1"/>
</dbReference>
<comment type="caution">
    <text evidence="2">The sequence shown here is derived from an EMBL/GenBank/DDBJ whole genome shotgun (WGS) entry which is preliminary data.</text>
</comment>
<evidence type="ECO:0000259" key="1">
    <source>
        <dbReference type="PROSITE" id="PS50943"/>
    </source>
</evidence>
<organism evidence="2 3">
    <name type="scientific">Oceanobacillus neutriphilus</name>
    <dbReference type="NCBI Taxonomy" id="531815"/>
    <lineage>
        <taxon>Bacteria</taxon>
        <taxon>Bacillati</taxon>
        <taxon>Bacillota</taxon>
        <taxon>Bacilli</taxon>
        <taxon>Bacillales</taxon>
        <taxon>Bacillaceae</taxon>
        <taxon>Oceanobacillus</taxon>
    </lineage>
</organism>
<dbReference type="RefSeq" id="WP_188732480.1">
    <property type="nucleotide sequence ID" value="NZ_BMLW01000001.1"/>
</dbReference>
<dbReference type="Proteomes" id="UP000641206">
    <property type="component" value="Unassembled WGS sequence"/>
</dbReference>
<name>A0ABQ2NNY8_9BACI</name>
<evidence type="ECO:0000313" key="3">
    <source>
        <dbReference type="Proteomes" id="UP000641206"/>
    </source>
</evidence>
<feature type="domain" description="HTH cro/C1-type" evidence="1">
    <location>
        <begin position="6"/>
        <end position="61"/>
    </location>
</feature>
<accession>A0ABQ2NNY8</accession>
<reference evidence="3" key="1">
    <citation type="journal article" date="2019" name="Int. J. Syst. Evol. Microbiol.">
        <title>The Global Catalogue of Microorganisms (GCM) 10K type strain sequencing project: providing services to taxonomists for standard genome sequencing and annotation.</title>
        <authorList>
            <consortium name="The Broad Institute Genomics Platform"/>
            <consortium name="The Broad Institute Genome Sequencing Center for Infectious Disease"/>
            <person name="Wu L."/>
            <person name="Ma J."/>
        </authorList>
    </citation>
    <scope>NUCLEOTIDE SEQUENCE [LARGE SCALE GENOMIC DNA]</scope>
    <source>
        <strain evidence="3">CGMCC 1.7693</strain>
    </source>
</reference>
<protein>
    <recommendedName>
        <fullName evidence="1">HTH cro/C1-type domain-containing protein</fullName>
    </recommendedName>
</protein>
<sequence length="82" mass="9211">MNVSKLRGKVVEKGMSITTLAKLVGIDRSSLYRKLRNQGETLTIKEANRIVEILQLSKEESMAIFFNSFVACDANEGFEEVN</sequence>
<dbReference type="Pfam" id="PF13443">
    <property type="entry name" value="HTH_26"/>
    <property type="match status" value="1"/>
</dbReference>